<dbReference type="InterPro" id="IPR003593">
    <property type="entry name" value="AAA+_ATPase"/>
</dbReference>
<dbReference type="InterPro" id="IPR027417">
    <property type="entry name" value="P-loop_NTPase"/>
</dbReference>
<dbReference type="AlphaFoldDB" id="A0A1W9KPS5"/>
<dbReference type="EMBL" id="MTEI01000031">
    <property type="protein sequence ID" value="OQW85844.1"/>
    <property type="molecule type" value="Genomic_DNA"/>
</dbReference>
<feature type="domain" description="Sigma-54 factor interaction" evidence="6">
    <location>
        <begin position="187"/>
        <end position="421"/>
    </location>
</feature>
<comment type="caution">
    <text evidence="7">The sequence shown here is derived from an EMBL/GenBank/DDBJ whole genome shotgun (WGS) entry which is preliminary data.</text>
</comment>
<keyword evidence="2" id="KW-0067">ATP-binding</keyword>
<dbReference type="InterPro" id="IPR025943">
    <property type="entry name" value="Sigma_54_int_dom_ATP-bd_2"/>
</dbReference>
<dbReference type="GO" id="GO:0003677">
    <property type="term" value="F:DNA binding"/>
    <property type="evidence" value="ECO:0007669"/>
    <property type="project" value="UniProtKB-KW"/>
</dbReference>
<dbReference type="InterPro" id="IPR058031">
    <property type="entry name" value="AAA_lid_NorR"/>
</dbReference>
<keyword evidence="3" id="KW-0805">Transcription regulation</keyword>
<reference evidence="7 8" key="1">
    <citation type="submission" date="2017-01" db="EMBL/GenBank/DDBJ databases">
        <title>Novel large sulfur bacteria in the metagenomes of groundwater-fed chemosynthetic microbial mats in the Lake Huron basin.</title>
        <authorList>
            <person name="Sharrar A.M."/>
            <person name="Flood B.E."/>
            <person name="Bailey J.V."/>
            <person name="Jones D.S."/>
            <person name="Biddanda B."/>
            <person name="Ruberg S.A."/>
            <person name="Marcus D.N."/>
            <person name="Dick G.J."/>
        </authorList>
    </citation>
    <scope>NUCLEOTIDE SEQUENCE [LARGE SCALE GENOMIC DNA]</scope>
    <source>
        <strain evidence="7">A7</strain>
    </source>
</reference>
<dbReference type="Gene3D" id="3.40.50.300">
    <property type="entry name" value="P-loop containing nucleotide triphosphate hydrolases"/>
    <property type="match status" value="1"/>
</dbReference>
<dbReference type="Gene3D" id="1.10.8.60">
    <property type="match status" value="1"/>
</dbReference>
<dbReference type="PROSITE" id="PS00675">
    <property type="entry name" value="SIGMA54_INTERACT_1"/>
    <property type="match status" value="1"/>
</dbReference>
<evidence type="ECO:0000256" key="1">
    <source>
        <dbReference type="ARBA" id="ARBA00022741"/>
    </source>
</evidence>
<dbReference type="Proteomes" id="UP000192505">
    <property type="component" value="Unassembled WGS sequence"/>
</dbReference>
<keyword evidence="1" id="KW-0547">Nucleotide-binding</keyword>
<accession>A0A1W9KPS5</accession>
<evidence type="ECO:0000256" key="5">
    <source>
        <dbReference type="ARBA" id="ARBA00023163"/>
    </source>
</evidence>
<dbReference type="Gene3D" id="1.10.10.60">
    <property type="entry name" value="Homeodomain-like"/>
    <property type="match status" value="1"/>
</dbReference>
<dbReference type="SUPFAM" id="SSF46689">
    <property type="entry name" value="Homeodomain-like"/>
    <property type="match status" value="1"/>
</dbReference>
<protein>
    <submittedName>
        <fullName evidence="7">Fis family transcriptional regulator</fullName>
    </submittedName>
</protein>
<dbReference type="SUPFAM" id="SSF52540">
    <property type="entry name" value="P-loop containing nucleoside triphosphate hydrolases"/>
    <property type="match status" value="1"/>
</dbReference>
<evidence type="ECO:0000256" key="2">
    <source>
        <dbReference type="ARBA" id="ARBA00022840"/>
    </source>
</evidence>
<evidence type="ECO:0000259" key="6">
    <source>
        <dbReference type="PROSITE" id="PS50045"/>
    </source>
</evidence>
<proteinExistence type="predicted"/>
<dbReference type="CDD" id="cd00009">
    <property type="entry name" value="AAA"/>
    <property type="match status" value="1"/>
</dbReference>
<evidence type="ECO:0000256" key="3">
    <source>
        <dbReference type="ARBA" id="ARBA00023015"/>
    </source>
</evidence>
<dbReference type="InterPro" id="IPR009057">
    <property type="entry name" value="Homeodomain-like_sf"/>
</dbReference>
<dbReference type="GO" id="GO:0006355">
    <property type="term" value="P:regulation of DNA-templated transcription"/>
    <property type="evidence" value="ECO:0007669"/>
    <property type="project" value="InterPro"/>
</dbReference>
<gene>
    <name evidence="7" type="ORF">BWK72_20030</name>
</gene>
<dbReference type="GO" id="GO:0005524">
    <property type="term" value="F:ATP binding"/>
    <property type="evidence" value="ECO:0007669"/>
    <property type="project" value="UniProtKB-KW"/>
</dbReference>
<evidence type="ECO:0000256" key="4">
    <source>
        <dbReference type="ARBA" id="ARBA00023125"/>
    </source>
</evidence>
<dbReference type="FunFam" id="3.40.50.300:FF:000006">
    <property type="entry name" value="DNA-binding transcriptional regulator NtrC"/>
    <property type="match status" value="1"/>
</dbReference>
<dbReference type="SMART" id="SM00382">
    <property type="entry name" value="AAA"/>
    <property type="match status" value="1"/>
</dbReference>
<organism evidence="7 8">
    <name type="scientific">Rhodoferax ferrireducens</name>
    <dbReference type="NCBI Taxonomy" id="192843"/>
    <lineage>
        <taxon>Bacteria</taxon>
        <taxon>Pseudomonadati</taxon>
        <taxon>Pseudomonadota</taxon>
        <taxon>Betaproteobacteria</taxon>
        <taxon>Burkholderiales</taxon>
        <taxon>Comamonadaceae</taxon>
        <taxon>Rhodoferax</taxon>
    </lineage>
</organism>
<keyword evidence="4" id="KW-0238">DNA-binding</keyword>
<dbReference type="InterPro" id="IPR025662">
    <property type="entry name" value="Sigma_54_int_dom_ATP-bd_1"/>
</dbReference>
<dbReference type="InterPro" id="IPR025944">
    <property type="entry name" value="Sigma_54_int_dom_CS"/>
</dbReference>
<dbReference type="PROSITE" id="PS00688">
    <property type="entry name" value="SIGMA54_INTERACT_3"/>
    <property type="match status" value="1"/>
</dbReference>
<evidence type="ECO:0000313" key="7">
    <source>
        <dbReference type="EMBL" id="OQW85844.1"/>
    </source>
</evidence>
<evidence type="ECO:0000313" key="8">
    <source>
        <dbReference type="Proteomes" id="UP000192505"/>
    </source>
</evidence>
<dbReference type="PANTHER" id="PTHR32071">
    <property type="entry name" value="TRANSCRIPTIONAL REGULATORY PROTEIN"/>
    <property type="match status" value="1"/>
</dbReference>
<sequence>MKKTTWLVAWIGKTDHEAAEGISSATQGPIVGALLGVRRFDKVYLLSNYPHARSVAFCTWLEGITGYLPDQVELYDIDLPSPIDYAAIYAGVSNNLLAARLPSDDVELTFHLSPGTPAMAAIWIILSKTRFPARLIQTSRERGIESIDFEFDLASDFLPEFLDRSSARIERLAASPVGTIAQEFAAIIHQSTVMREQIELAHRVAVYDVPVLILGESGTGKELFAQAIHATNPKRKDALFVPVNCGAIPIELANSELFGHVKGAFTGAVKSHDGYFTQADGGTLFLDEIGDLPLDAQVRLLRVLQNKEVTPVGSGTAQKVDVRIVAATHRDLVADVAAGRFREDLFHRLAVGIIRLPPLRERTGDLDVLIDLFLRAFNDDARYRPEAQQKVLSTPARKRLHAHEWPGNVRELQHTLLRAAIWSPGESIEARDVESSILQVRKNRDVILDQPISQGVELQQLLDRVAYHYVERALKHTGHKKAAAAKLLGFSNHQTLQNWIKRLGVRTEESDD</sequence>
<dbReference type="InterPro" id="IPR002078">
    <property type="entry name" value="Sigma_54_int"/>
</dbReference>
<dbReference type="PROSITE" id="PS00676">
    <property type="entry name" value="SIGMA54_INTERACT_2"/>
    <property type="match status" value="1"/>
</dbReference>
<dbReference type="PROSITE" id="PS50045">
    <property type="entry name" value="SIGMA54_INTERACT_4"/>
    <property type="match status" value="1"/>
</dbReference>
<keyword evidence="5" id="KW-0804">Transcription</keyword>
<dbReference type="Pfam" id="PF00158">
    <property type="entry name" value="Sigma54_activat"/>
    <property type="match status" value="1"/>
</dbReference>
<dbReference type="Pfam" id="PF25601">
    <property type="entry name" value="AAA_lid_14"/>
    <property type="match status" value="1"/>
</dbReference>
<name>A0A1W9KPS5_9BURK</name>